<sequence length="143" mass="16022">MIRVPGQGPVVPWKKVEETTPEIRKPMPAPKEGNKGPDFDARSIAVRMAALAVEAKEKELSFEEIIQRAIDETGMTNPEAAIEEASRKLHKEIEDEIEMIKSNKELMDEADAWKTFSEILESELSQDQISDFLGAIKESIKGL</sequence>
<accession>A0A833L1R8</accession>
<feature type="compositionally biased region" description="Basic and acidic residues" evidence="1">
    <location>
        <begin position="14"/>
        <end position="25"/>
    </location>
</feature>
<evidence type="ECO:0000256" key="1">
    <source>
        <dbReference type="SAM" id="MobiDB-lite"/>
    </source>
</evidence>
<organism evidence="2 3">
    <name type="scientific">Candidatus Saganbacteria bacterium</name>
    <dbReference type="NCBI Taxonomy" id="2575572"/>
    <lineage>
        <taxon>Bacteria</taxon>
        <taxon>Bacillati</taxon>
        <taxon>Saganbacteria</taxon>
    </lineage>
</organism>
<dbReference type="Proteomes" id="UP000488506">
    <property type="component" value="Unassembled WGS sequence"/>
</dbReference>
<evidence type="ECO:0000313" key="2">
    <source>
        <dbReference type="EMBL" id="KAF0134721.1"/>
    </source>
</evidence>
<proteinExistence type="predicted"/>
<name>A0A833L1R8_UNCSA</name>
<evidence type="ECO:0000313" key="3">
    <source>
        <dbReference type="Proteomes" id="UP000488506"/>
    </source>
</evidence>
<protein>
    <submittedName>
        <fullName evidence="2">Uncharacterized protein</fullName>
    </submittedName>
</protein>
<gene>
    <name evidence="2" type="ORF">FD145_438</name>
</gene>
<feature type="region of interest" description="Disordered" evidence="1">
    <location>
        <begin position="1"/>
        <end position="39"/>
    </location>
</feature>
<dbReference type="EMBL" id="WPAF01000005">
    <property type="protein sequence ID" value="KAF0134721.1"/>
    <property type="molecule type" value="Genomic_DNA"/>
</dbReference>
<comment type="caution">
    <text evidence="2">The sequence shown here is derived from an EMBL/GenBank/DDBJ whole genome shotgun (WGS) entry which is preliminary data.</text>
</comment>
<reference evidence="2 3" key="1">
    <citation type="submission" date="2019-12" db="EMBL/GenBank/DDBJ databases">
        <authorList>
            <person name="Wolfe R."/>
            <person name="Danczak R."/>
            <person name="Wilkins M."/>
        </authorList>
    </citation>
    <scope>NUCLEOTIDE SEQUENCE [LARGE SCALE GENOMIC DNA]</scope>
    <source>
        <strain evidence="2">X2_MaxBin.013</strain>
    </source>
</reference>
<dbReference type="AlphaFoldDB" id="A0A833L1R8"/>